<dbReference type="Proteomes" id="UP000295468">
    <property type="component" value="Unassembled WGS sequence"/>
</dbReference>
<evidence type="ECO:0008006" key="3">
    <source>
        <dbReference type="Google" id="ProtNLM"/>
    </source>
</evidence>
<dbReference type="SUPFAM" id="SSF55961">
    <property type="entry name" value="Bet v1-like"/>
    <property type="match status" value="1"/>
</dbReference>
<keyword evidence="2" id="KW-1185">Reference proteome</keyword>
<dbReference type="Pfam" id="PF10604">
    <property type="entry name" value="Polyketide_cyc2"/>
    <property type="match status" value="1"/>
</dbReference>
<dbReference type="RefSeq" id="WP_133643048.1">
    <property type="nucleotide sequence ID" value="NZ_SNYI01000001.1"/>
</dbReference>
<organism evidence="1 2">
    <name type="scientific">Zeaxanthinibacter enoshimensis</name>
    <dbReference type="NCBI Taxonomy" id="392009"/>
    <lineage>
        <taxon>Bacteria</taxon>
        <taxon>Pseudomonadati</taxon>
        <taxon>Bacteroidota</taxon>
        <taxon>Flavobacteriia</taxon>
        <taxon>Flavobacteriales</taxon>
        <taxon>Flavobacteriaceae</taxon>
        <taxon>Zeaxanthinibacter</taxon>
    </lineage>
</organism>
<sequence length="134" mass="14924">MGRSPVISSEISIAASTAQVWDVITNPEYAQELGNAFDTNAYLDSDWQLGSKVHFKYTTGGIVATGKVTKRVDRKLIQVDYNFDGMAYVEKFNLSGGDYGSTLQVFSGPYGEDVDAQKIVWKNWLQKVKELSEQ</sequence>
<reference evidence="1 2" key="1">
    <citation type="submission" date="2019-03" db="EMBL/GenBank/DDBJ databases">
        <title>Genomic Encyclopedia of Archaeal and Bacterial Type Strains, Phase II (KMG-II): from individual species to whole genera.</title>
        <authorList>
            <person name="Goeker M."/>
        </authorList>
    </citation>
    <scope>NUCLEOTIDE SEQUENCE [LARGE SCALE GENOMIC DNA]</scope>
    <source>
        <strain evidence="1 2">DSM 18435</strain>
    </source>
</reference>
<dbReference type="Gene3D" id="3.30.530.20">
    <property type="match status" value="1"/>
</dbReference>
<evidence type="ECO:0000313" key="1">
    <source>
        <dbReference type="EMBL" id="TDQ33033.1"/>
    </source>
</evidence>
<accession>A0A4R6TS91</accession>
<dbReference type="InterPro" id="IPR019587">
    <property type="entry name" value="Polyketide_cyclase/dehydratase"/>
</dbReference>
<dbReference type="InterPro" id="IPR023393">
    <property type="entry name" value="START-like_dom_sf"/>
</dbReference>
<name>A0A4R6TS91_9FLAO</name>
<proteinExistence type="predicted"/>
<dbReference type="OrthoDB" id="2355173at2"/>
<dbReference type="AlphaFoldDB" id="A0A4R6TS91"/>
<evidence type="ECO:0000313" key="2">
    <source>
        <dbReference type="Proteomes" id="UP000295468"/>
    </source>
</evidence>
<protein>
    <recommendedName>
        <fullName evidence="3">Activator of Hsp90 ATPase-like protein</fullName>
    </recommendedName>
</protein>
<gene>
    <name evidence="1" type="ORF">CLV82_0871</name>
</gene>
<comment type="caution">
    <text evidence="1">The sequence shown here is derived from an EMBL/GenBank/DDBJ whole genome shotgun (WGS) entry which is preliminary data.</text>
</comment>
<dbReference type="EMBL" id="SNYI01000001">
    <property type="protein sequence ID" value="TDQ33033.1"/>
    <property type="molecule type" value="Genomic_DNA"/>
</dbReference>